<name>A0ABV3ZGW5_9BACT</name>
<protein>
    <submittedName>
        <fullName evidence="7">PKD domain-containing protein</fullName>
    </submittedName>
</protein>
<feature type="domain" description="PKD" evidence="6">
    <location>
        <begin position="297"/>
        <end position="344"/>
    </location>
</feature>
<evidence type="ECO:0000313" key="8">
    <source>
        <dbReference type="Proteomes" id="UP001560573"/>
    </source>
</evidence>
<dbReference type="InterPro" id="IPR013783">
    <property type="entry name" value="Ig-like_fold"/>
</dbReference>
<feature type="domain" description="PKD" evidence="6">
    <location>
        <begin position="650"/>
        <end position="696"/>
    </location>
</feature>
<dbReference type="PANTHER" id="PTHR46730:SF1">
    <property type="entry name" value="PLAT DOMAIN-CONTAINING PROTEIN"/>
    <property type="match status" value="1"/>
</dbReference>
<evidence type="ECO:0000256" key="2">
    <source>
        <dbReference type="ARBA" id="ARBA00022692"/>
    </source>
</evidence>
<keyword evidence="3" id="KW-0677">Repeat</keyword>
<dbReference type="InterPro" id="IPR022409">
    <property type="entry name" value="PKD/Chitinase_dom"/>
</dbReference>
<keyword evidence="8" id="KW-1185">Reference proteome</keyword>
<keyword evidence="5" id="KW-0472">Membrane</keyword>
<evidence type="ECO:0000256" key="1">
    <source>
        <dbReference type="ARBA" id="ARBA00004141"/>
    </source>
</evidence>
<feature type="domain" description="PKD" evidence="6">
    <location>
        <begin position="553"/>
        <end position="597"/>
    </location>
</feature>
<sequence>MSLKTIAQAPAFDTSLSGVCTPVAVKFTDVSNIPGNVVSRTWNFGDGTTGTFAAKDIEAGHNYITDGDFPITLTLVMEDGRQLVSSAKTIIVKPRPVAGFETSTVAGCAPLDVTFTDRSTTTSGAITKWQWDFGDGSSTVQNPVHSFSDKKDFTVSLIVYNDYNCKSEVAAKEIIKVFDPAKAAFSSDKNGSCSCPFSINFNNTSTGNGSVSYSWDFGDGGTSSNKNPQHEFQAAGLFNVKLTVNNGTNCPSSIASRYIYAGTPNVSISSAPLIVCTGKSANYAAIASPSSLAQNITWYFPDDNTSAAGASASHIFSNNETYLIKVKAVSAIGCTSEATSFTTVKSSPIALFQATPTHLCKSPFAIRFDNISNYKGTGYEYVWNFGDGQLSTLEDPEHTYVSAASKYVTFTIKDKISGCESSPVSQFVDLREPSVTLDVVPQQGCKPLVIQATAAANANEQIVSYTWDWGDNTSSTTTTNTAGHFYINEGSYIVKVEIATENGCTAVSNGISVQVNDNCRDDGSGSGGNAASGGFSFLNTCENKNTIIFTDDFSKRTDNNYSVLSWDFGDGTTTGNKNPVVHTYTAAGTREYDVTVTRKDALTGAVSTSTKKMVIIDEKPIIYLTKTATCTQTQVPFRTSGIHAQYVKQYVWNFGDKSTKTINNSSFDPAEDGYTTHTYSSNGKYPVSLKITDKLGCITEGTYPDLVQISGPQADYNAPDILSCKALEFTKAVTDKSTPNASLPIDKWDWYIWRTGDAQPSTPTLSYTKDNIPEKILLPFKNASAVAAEYSVKLVVTDVDKCKSAPKTVSKLVKSYWPKAGFSVSRDSMCGSGIVNFYNASTTSSGTMNVWLFGDGSSSSLSSPTHAYPEDVNRYSVTLTVAEQNMPACKDTITKEKLIKVVKPVADFEISNPDECPPVAVSCTNKSFNAGPGTWTFSEGGSSAQKDISGHLYEMGGDYMIKLHVEGVDGCIDEITKPIHIKGPAGKLRYENTVGCVPFDFEMKVTDTKNVTSYSWDFGDGTLPVDPTAFAQTHTYTAPRKYLPNVIISSDEGCHISLVNEDSVIVDKVSAAFQLDSLRFCGNGTASVKEVSAASAVSEIASYKWKVNGELISDEIHPTAFKYNTPGEYEIALEIKNEYGCEASANEKVSIYEEPVVSINGREVVCLAKEVASFDYSAGIERPDAIETYKWLINDSLISTNEHPNVNYRQAGVHDLKLIATTINGCIDSSSKRIVIDNVRASFTTSANSICGENRNIFFTNTSTPANTIAKAEWDFGDGNYSVANNGTSHKYDLYGDVKAALFVTTENGCTDKSDAITIHLNQSPVLNIKGNNVICLPSDSPVLNYKPDITSADPIHSYSWLIDGAFVSADTILNTNYRQSGKHNLTLISTTKNGCTDSAIMTITIDSVKADFLVLDSVRCGAGNVSFINTSSSAFPITGYLWRLDDSIYHDQSTLTRYYAGKGNHTASLHVTTENNCSSSLTKENAIEIYGNPAVELFANKESCLNTPVDFIALTSSEDKIISYQWIVNNTPVKGVAHHAVKMFSDTGNYIVSYKAISEHDCTDSSSMLLIVHPLPSPVITHDTTICRGSAVTLRATGTDNYSWNNGSGDNLATRTGASLSVKPLVSTNFYLTATNKYNCSITDSVFVKVDKPVDLKVCDTQTICKGAKAQLSATANTSLFLWDNYASLNNPTIASPIASPLTSTAYHVTGVSGNACPDEKKSVMVNVVDNPIVSLGSDITVPAGSPVTLHASASGNIKSYLWNIATASKCISCQDLNFIADHDESIVLRVLTQEGCTASDTIAVHVLCNKEAVYIPTAFTPNGDGINDIFYIRGHALKKIKNFRIFDRWGKLVFYRENFTPNDIKAGWNGVVGGRPTAQSSTFIYIVDAVCQEDKNIQLKGTVLLIR</sequence>
<evidence type="ECO:0000313" key="7">
    <source>
        <dbReference type="EMBL" id="MEX6689092.1"/>
    </source>
</evidence>
<feature type="domain" description="PKD" evidence="6">
    <location>
        <begin position="1001"/>
        <end position="1053"/>
    </location>
</feature>
<dbReference type="RefSeq" id="WP_369330500.1">
    <property type="nucleotide sequence ID" value="NZ_JAULBC010000005.1"/>
</dbReference>
<dbReference type="Pfam" id="PF13585">
    <property type="entry name" value="CHU_C"/>
    <property type="match status" value="1"/>
</dbReference>
<evidence type="ECO:0000259" key="6">
    <source>
        <dbReference type="PROSITE" id="PS50093"/>
    </source>
</evidence>
<feature type="domain" description="PKD" evidence="6">
    <location>
        <begin position="35"/>
        <end position="91"/>
    </location>
</feature>
<dbReference type="CDD" id="cd00146">
    <property type="entry name" value="PKD"/>
    <property type="match status" value="8"/>
</dbReference>
<feature type="domain" description="PKD" evidence="6">
    <location>
        <begin position="198"/>
        <end position="246"/>
    </location>
</feature>
<evidence type="ECO:0000256" key="5">
    <source>
        <dbReference type="ARBA" id="ARBA00023136"/>
    </source>
</evidence>
<dbReference type="Pfam" id="PF18911">
    <property type="entry name" value="PKD_4"/>
    <property type="match status" value="9"/>
</dbReference>
<dbReference type="EMBL" id="JAULBC010000005">
    <property type="protein sequence ID" value="MEX6689092.1"/>
    <property type="molecule type" value="Genomic_DNA"/>
</dbReference>
<dbReference type="InterPro" id="IPR026341">
    <property type="entry name" value="T9SS_type_B"/>
</dbReference>
<feature type="domain" description="PKD" evidence="6">
    <location>
        <begin position="96"/>
        <end position="161"/>
    </location>
</feature>
<keyword evidence="4" id="KW-1133">Transmembrane helix</keyword>
<feature type="domain" description="PKD" evidence="6">
    <location>
        <begin position="1254"/>
        <end position="1309"/>
    </location>
</feature>
<comment type="subcellular location">
    <subcellularLocation>
        <location evidence="1">Membrane</location>
        <topology evidence="1">Multi-pass membrane protein</topology>
    </subcellularLocation>
</comment>
<dbReference type="InterPro" id="IPR000601">
    <property type="entry name" value="PKD_dom"/>
</dbReference>
<dbReference type="Proteomes" id="UP001560573">
    <property type="component" value="Unassembled WGS sequence"/>
</dbReference>
<feature type="domain" description="PKD" evidence="6">
    <location>
        <begin position="433"/>
        <end position="515"/>
    </location>
</feature>
<dbReference type="SUPFAM" id="SSF49299">
    <property type="entry name" value="PKD domain"/>
    <property type="match status" value="16"/>
</dbReference>
<feature type="domain" description="PKD" evidence="6">
    <location>
        <begin position="818"/>
        <end position="868"/>
    </location>
</feature>
<comment type="caution">
    <text evidence="7">The sequence shown here is derived from an EMBL/GenBank/DDBJ whole genome shotgun (WGS) entry which is preliminary data.</text>
</comment>
<dbReference type="NCBIfam" id="TIGR04131">
    <property type="entry name" value="Bac_Flav_CTERM"/>
    <property type="match status" value="1"/>
</dbReference>
<evidence type="ECO:0000256" key="3">
    <source>
        <dbReference type="ARBA" id="ARBA00022737"/>
    </source>
</evidence>
<gene>
    <name evidence="7" type="ORF">QTN47_16405</name>
</gene>
<keyword evidence="2" id="KW-0812">Transmembrane</keyword>
<organism evidence="7 8">
    <name type="scientific">Danxiaibacter flavus</name>
    <dbReference type="NCBI Taxonomy" id="3049108"/>
    <lineage>
        <taxon>Bacteria</taxon>
        <taxon>Pseudomonadati</taxon>
        <taxon>Bacteroidota</taxon>
        <taxon>Chitinophagia</taxon>
        <taxon>Chitinophagales</taxon>
        <taxon>Chitinophagaceae</taxon>
        <taxon>Danxiaibacter</taxon>
    </lineage>
</organism>
<proteinExistence type="predicted"/>
<feature type="domain" description="PKD" evidence="6">
    <location>
        <begin position="376"/>
        <end position="428"/>
    </location>
</feature>
<dbReference type="SMART" id="SM00089">
    <property type="entry name" value="PKD"/>
    <property type="match status" value="16"/>
</dbReference>
<dbReference type="PROSITE" id="PS50093">
    <property type="entry name" value="PKD"/>
    <property type="match status" value="12"/>
</dbReference>
<dbReference type="Gene3D" id="2.60.40.10">
    <property type="entry name" value="Immunoglobulins"/>
    <property type="match status" value="17"/>
</dbReference>
<evidence type="ECO:0000256" key="4">
    <source>
        <dbReference type="ARBA" id="ARBA00022989"/>
    </source>
</evidence>
<dbReference type="PANTHER" id="PTHR46730">
    <property type="entry name" value="POLYCYSTIN-1"/>
    <property type="match status" value="1"/>
</dbReference>
<dbReference type="InterPro" id="IPR035986">
    <property type="entry name" value="PKD_dom_sf"/>
</dbReference>
<feature type="domain" description="PKD" evidence="6">
    <location>
        <begin position="934"/>
        <end position="965"/>
    </location>
</feature>
<reference evidence="7 8" key="1">
    <citation type="submission" date="2023-07" db="EMBL/GenBank/DDBJ databases">
        <authorList>
            <person name="Lian W.-H."/>
        </authorList>
    </citation>
    <scope>NUCLEOTIDE SEQUENCE [LARGE SCALE GENOMIC DNA]</scope>
    <source>
        <strain evidence="7 8">SYSU DXS3180</strain>
    </source>
</reference>
<accession>A0ABV3ZGW5</accession>